<evidence type="ECO:0000313" key="3">
    <source>
        <dbReference type="WBParaSite" id="OFLC_0000362001-mRNA-1"/>
    </source>
</evidence>
<dbReference type="Proteomes" id="UP000267606">
    <property type="component" value="Unassembled WGS sequence"/>
</dbReference>
<name>A0A183H809_9BILA</name>
<reference evidence="1 2" key="2">
    <citation type="submission" date="2018-11" db="EMBL/GenBank/DDBJ databases">
        <authorList>
            <consortium name="Pathogen Informatics"/>
        </authorList>
    </citation>
    <scope>NUCLEOTIDE SEQUENCE [LARGE SCALE GENOMIC DNA]</scope>
</reference>
<dbReference type="AlphaFoldDB" id="A0A183H809"/>
<protein>
    <submittedName>
        <fullName evidence="3">Toxin</fullName>
    </submittedName>
</protein>
<accession>A0A183H809</accession>
<reference evidence="3" key="1">
    <citation type="submission" date="2016-06" db="UniProtKB">
        <authorList>
            <consortium name="WormBaseParasite"/>
        </authorList>
    </citation>
    <scope>IDENTIFICATION</scope>
</reference>
<proteinExistence type="predicted"/>
<dbReference type="EMBL" id="UZAJ01002485">
    <property type="protein sequence ID" value="VDO37180.1"/>
    <property type="molecule type" value="Genomic_DNA"/>
</dbReference>
<evidence type="ECO:0000313" key="1">
    <source>
        <dbReference type="EMBL" id="VDO37180.1"/>
    </source>
</evidence>
<dbReference type="WBParaSite" id="OFLC_0000362001-mRNA-1">
    <property type="protein sequence ID" value="OFLC_0000362001-mRNA-1"/>
    <property type="gene ID" value="OFLC_0000362001"/>
</dbReference>
<organism evidence="3">
    <name type="scientific">Onchocerca flexuosa</name>
    <dbReference type="NCBI Taxonomy" id="387005"/>
    <lineage>
        <taxon>Eukaryota</taxon>
        <taxon>Metazoa</taxon>
        <taxon>Ecdysozoa</taxon>
        <taxon>Nematoda</taxon>
        <taxon>Chromadorea</taxon>
        <taxon>Rhabditida</taxon>
        <taxon>Spirurina</taxon>
        <taxon>Spiruromorpha</taxon>
        <taxon>Filarioidea</taxon>
        <taxon>Onchocercidae</taxon>
        <taxon>Onchocerca</taxon>
    </lineage>
</organism>
<keyword evidence="2" id="KW-1185">Reference proteome</keyword>
<gene>
    <name evidence="1" type="ORF">OFLC_LOCUS3620</name>
</gene>
<sequence>MFPWEYDKLREGIPDDLALIIGVPDDHLVLFGDTIRLTSRVIVCTPVMIVPYSFH</sequence>
<evidence type="ECO:0000313" key="2">
    <source>
        <dbReference type="Proteomes" id="UP000267606"/>
    </source>
</evidence>